<dbReference type="PANTHER" id="PTHR30619:SF7">
    <property type="entry name" value="BETA-LACTAMASE DOMAIN PROTEIN"/>
    <property type="match status" value="1"/>
</dbReference>
<evidence type="ECO:0000256" key="4">
    <source>
        <dbReference type="ARBA" id="ARBA00022989"/>
    </source>
</evidence>
<keyword evidence="3 6" id="KW-0812">Transmembrane</keyword>
<evidence type="ECO:0000256" key="5">
    <source>
        <dbReference type="ARBA" id="ARBA00023136"/>
    </source>
</evidence>
<feature type="transmembrane region" description="Helical" evidence="6">
    <location>
        <begin position="12"/>
        <end position="33"/>
    </location>
</feature>
<feature type="transmembrane region" description="Helical" evidence="6">
    <location>
        <begin position="282"/>
        <end position="301"/>
    </location>
</feature>
<name>A0AAE9MVP0_9SPIR</name>
<dbReference type="PANTHER" id="PTHR30619">
    <property type="entry name" value="DNA INTERNALIZATION/COMPETENCE PROTEIN COMEC/REC2"/>
    <property type="match status" value="1"/>
</dbReference>
<dbReference type="InterPro" id="IPR004477">
    <property type="entry name" value="ComEC_N"/>
</dbReference>
<feature type="transmembrane region" description="Helical" evidence="6">
    <location>
        <begin position="468"/>
        <end position="488"/>
    </location>
</feature>
<feature type="transmembrane region" description="Helical" evidence="6">
    <location>
        <begin position="378"/>
        <end position="397"/>
    </location>
</feature>
<keyword evidence="2" id="KW-1003">Cell membrane</keyword>
<dbReference type="EMBL" id="CP038804">
    <property type="protein sequence ID" value="UTY33611.1"/>
    <property type="molecule type" value="Genomic_DNA"/>
</dbReference>
<keyword evidence="5 6" id="KW-0472">Membrane</keyword>
<evidence type="ECO:0000256" key="6">
    <source>
        <dbReference type="SAM" id="Phobius"/>
    </source>
</evidence>
<feature type="transmembrane region" description="Helical" evidence="6">
    <location>
        <begin position="313"/>
        <end position="331"/>
    </location>
</feature>
<evidence type="ECO:0000256" key="1">
    <source>
        <dbReference type="ARBA" id="ARBA00004651"/>
    </source>
</evidence>
<dbReference type="InterPro" id="IPR052159">
    <property type="entry name" value="Competence_DNA_uptake"/>
</dbReference>
<proteinExistence type="predicted"/>
<reference evidence="8" key="1">
    <citation type="submission" date="2019-04" db="EMBL/GenBank/DDBJ databases">
        <title>Whole genome sequencing of oral phylogroup 2 treponemes.</title>
        <authorList>
            <person name="Chan Y."/>
            <person name="Zeng H.H."/>
            <person name="Yu X.L."/>
            <person name="Leung W.K."/>
            <person name="Watt R.M."/>
        </authorList>
    </citation>
    <scope>NUCLEOTIDE SEQUENCE</scope>
    <source>
        <strain evidence="8">OMZ 835</strain>
    </source>
</reference>
<evidence type="ECO:0000259" key="7">
    <source>
        <dbReference type="Pfam" id="PF03772"/>
    </source>
</evidence>
<sequence>MVNEKKLKNLYNFFIVKPIVTSAAAAALSFYFLCFIESNFTESSVFFIFSFFTLFFLTVFFILFFLKKKAHFIFAGLFIGCFAALQLFFIYAEPLSLAELNKVEKLKAVLVSEAYPAGEKYYAANAKILSLSYKNGSKFSASGNIKIFFPSEMVLQNNAYGISVYKTADQAAYKDAYKDAYKADSRKESLTNFSKGVIFEASGRFGAKKNGASPLVFFGDKSVPEFLGWMSGILRFRAFLRFYLMRLLSGWESAGALLLALLSANRDFLALPVSEAFKNAGLAHVLALSGMHVSLVSLTAVQLGSIFGKKNLAVKFSLISIILFVWFAGAAPSLNRALGMMILIIVGKSLGLKPPMISVLCAMLIFHIAVKPDDALSLGFMLSYGALAGILIFGSAVSDILNGKIPPKISGSLSASIGAQTFTAPIVISKIGVLAPIGIIASVVISPLISAFLILGLAAVFISVLFPFTGFIFSFLLNGFYNLIFFLIRLFNLVPPIKSYSLFDSCVFALVPFAAGLICMMYADRILKKRENLLR</sequence>
<evidence type="ECO:0000256" key="2">
    <source>
        <dbReference type="ARBA" id="ARBA00022475"/>
    </source>
</evidence>
<feature type="transmembrane region" description="Helical" evidence="6">
    <location>
        <begin position="409"/>
        <end position="428"/>
    </location>
</feature>
<evidence type="ECO:0000313" key="8">
    <source>
        <dbReference type="EMBL" id="UTY33611.1"/>
    </source>
</evidence>
<keyword evidence="4 6" id="KW-1133">Transmembrane helix</keyword>
<organism evidence="8 9">
    <name type="scientific">Treponema putidum</name>
    <dbReference type="NCBI Taxonomy" id="221027"/>
    <lineage>
        <taxon>Bacteria</taxon>
        <taxon>Pseudomonadati</taxon>
        <taxon>Spirochaetota</taxon>
        <taxon>Spirochaetia</taxon>
        <taxon>Spirochaetales</taxon>
        <taxon>Treponemataceae</taxon>
        <taxon>Treponema</taxon>
    </lineage>
</organism>
<feature type="transmembrane region" description="Helical" evidence="6">
    <location>
        <begin position="72"/>
        <end position="92"/>
    </location>
</feature>
<feature type="transmembrane region" description="Helical" evidence="6">
    <location>
        <begin position="337"/>
        <end position="366"/>
    </location>
</feature>
<feature type="transmembrane region" description="Helical" evidence="6">
    <location>
        <begin position="500"/>
        <end position="523"/>
    </location>
</feature>
<feature type="transmembrane region" description="Helical" evidence="6">
    <location>
        <begin position="440"/>
        <end position="462"/>
    </location>
</feature>
<feature type="transmembrane region" description="Helical" evidence="6">
    <location>
        <begin position="45"/>
        <end position="66"/>
    </location>
</feature>
<dbReference type="RefSeq" id="WP_255819245.1">
    <property type="nucleotide sequence ID" value="NZ_CP038804.1"/>
</dbReference>
<accession>A0AAE9MVP0</accession>
<gene>
    <name evidence="8" type="ORF">E4N74_05945</name>
</gene>
<dbReference type="AlphaFoldDB" id="A0AAE9MVP0"/>
<dbReference type="GO" id="GO:0005886">
    <property type="term" value="C:plasma membrane"/>
    <property type="evidence" value="ECO:0007669"/>
    <property type="project" value="UniProtKB-SubCell"/>
</dbReference>
<dbReference type="NCBIfam" id="TIGR00360">
    <property type="entry name" value="ComEC_N-term"/>
    <property type="match status" value="1"/>
</dbReference>
<evidence type="ECO:0000256" key="3">
    <source>
        <dbReference type="ARBA" id="ARBA00022692"/>
    </source>
</evidence>
<dbReference type="Pfam" id="PF03772">
    <property type="entry name" value="Competence"/>
    <property type="match status" value="1"/>
</dbReference>
<comment type="subcellular location">
    <subcellularLocation>
        <location evidence="1">Cell membrane</location>
        <topology evidence="1">Multi-pass membrane protein</topology>
    </subcellularLocation>
</comment>
<feature type="domain" description="ComEC/Rec2-related protein" evidence="7">
    <location>
        <begin position="261"/>
        <end position="522"/>
    </location>
</feature>
<feature type="transmembrane region" description="Helical" evidence="6">
    <location>
        <begin position="243"/>
        <end position="262"/>
    </location>
</feature>
<protein>
    <submittedName>
        <fullName evidence="8">ComEC/Rec2 family competence protein</fullName>
    </submittedName>
</protein>
<evidence type="ECO:0000313" key="9">
    <source>
        <dbReference type="Proteomes" id="UP001058682"/>
    </source>
</evidence>
<dbReference type="Proteomes" id="UP001058682">
    <property type="component" value="Chromosome"/>
</dbReference>